<dbReference type="AlphaFoldDB" id="A0A438E042"/>
<organism evidence="1 2">
    <name type="scientific">Vitis vinifera</name>
    <name type="common">Grape</name>
    <dbReference type="NCBI Taxonomy" id="29760"/>
    <lineage>
        <taxon>Eukaryota</taxon>
        <taxon>Viridiplantae</taxon>
        <taxon>Streptophyta</taxon>
        <taxon>Embryophyta</taxon>
        <taxon>Tracheophyta</taxon>
        <taxon>Spermatophyta</taxon>
        <taxon>Magnoliopsida</taxon>
        <taxon>eudicotyledons</taxon>
        <taxon>Gunneridae</taxon>
        <taxon>Pentapetalae</taxon>
        <taxon>rosids</taxon>
        <taxon>Vitales</taxon>
        <taxon>Vitaceae</taxon>
        <taxon>Viteae</taxon>
        <taxon>Vitis</taxon>
    </lineage>
</organism>
<protein>
    <recommendedName>
        <fullName evidence="3">DUF4283 domain-containing protein</fullName>
    </recommendedName>
</protein>
<name>A0A438E042_VITVI</name>
<gene>
    <name evidence="1" type="ORF">CK203_069836</name>
</gene>
<comment type="caution">
    <text evidence="1">The sequence shown here is derived from an EMBL/GenBank/DDBJ whole genome shotgun (WGS) entry which is preliminary data.</text>
</comment>
<proteinExistence type="predicted"/>
<accession>A0A438E042</accession>
<sequence length="154" mass="17539">MATREITKRRSGGKGKEIVSGWSRRLGPASIRLFLEGLDQCVKNGKEDKWEKGWKKKGRSYSMVRKANKGLKRKLGLAWLEESQVLLEFEFVEEARRVLTFGKKVGGWDSGRSRALESKLRVFGRKRNKRRSLSEDHGLANITLVPVHSEKGGE</sequence>
<evidence type="ECO:0000313" key="2">
    <source>
        <dbReference type="Proteomes" id="UP000288805"/>
    </source>
</evidence>
<reference evidence="1 2" key="1">
    <citation type="journal article" date="2018" name="PLoS Genet.">
        <title>Population sequencing reveals clonal diversity and ancestral inbreeding in the grapevine cultivar Chardonnay.</title>
        <authorList>
            <person name="Roach M.J."/>
            <person name="Johnson D.L."/>
            <person name="Bohlmann J."/>
            <person name="van Vuuren H.J."/>
            <person name="Jones S.J."/>
            <person name="Pretorius I.S."/>
            <person name="Schmidt S.A."/>
            <person name="Borneman A.R."/>
        </authorList>
    </citation>
    <scope>NUCLEOTIDE SEQUENCE [LARGE SCALE GENOMIC DNA]</scope>
    <source>
        <strain evidence="2">cv. Chardonnay</strain>
        <tissue evidence="1">Leaf</tissue>
    </source>
</reference>
<dbReference type="EMBL" id="QGNW01001445">
    <property type="protein sequence ID" value="RVW41156.1"/>
    <property type="molecule type" value="Genomic_DNA"/>
</dbReference>
<evidence type="ECO:0000313" key="1">
    <source>
        <dbReference type="EMBL" id="RVW41156.1"/>
    </source>
</evidence>
<dbReference type="Proteomes" id="UP000288805">
    <property type="component" value="Unassembled WGS sequence"/>
</dbReference>
<evidence type="ECO:0008006" key="3">
    <source>
        <dbReference type="Google" id="ProtNLM"/>
    </source>
</evidence>